<feature type="non-terminal residue" evidence="2">
    <location>
        <position position="1"/>
    </location>
</feature>
<comment type="caution">
    <text evidence="2">The sequence shown here is derived from an EMBL/GenBank/DDBJ whole genome shotgun (WGS) entry which is preliminary data.</text>
</comment>
<feature type="coiled-coil region" evidence="1">
    <location>
        <begin position="21"/>
        <end position="60"/>
    </location>
</feature>
<protein>
    <submittedName>
        <fullName evidence="2">Uncharacterized protein</fullName>
    </submittedName>
</protein>
<name>A0A955RHG2_9BACT</name>
<organism evidence="2 3">
    <name type="scientific">Candidatus Dojkabacteria bacterium</name>
    <dbReference type="NCBI Taxonomy" id="2099670"/>
    <lineage>
        <taxon>Bacteria</taxon>
        <taxon>Candidatus Dojkabacteria</taxon>
    </lineage>
</organism>
<accession>A0A955RHG2</accession>
<reference evidence="2" key="2">
    <citation type="journal article" date="2021" name="Microbiome">
        <title>Successional dynamics and alternative stable states in a saline activated sludge microbial community over 9 years.</title>
        <authorList>
            <person name="Wang Y."/>
            <person name="Ye J."/>
            <person name="Ju F."/>
            <person name="Liu L."/>
            <person name="Boyd J.A."/>
            <person name="Deng Y."/>
            <person name="Parks D.H."/>
            <person name="Jiang X."/>
            <person name="Yin X."/>
            <person name="Woodcroft B.J."/>
            <person name="Tyson G.W."/>
            <person name="Hugenholtz P."/>
            <person name="Polz M.F."/>
            <person name="Zhang T."/>
        </authorList>
    </citation>
    <scope>NUCLEOTIDE SEQUENCE</scope>
    <source>
        <strain evidence="2">HKST-UBA10</strain>
    </source>
</reference>
<sequence>DLSDSVDLKYEIDKTVKYINSQKIKSEIAQLRIKLELAEKANDEKQIDEITQTLNALFKELK</sequence>
<proteinExistence type="predicted"/>
<dbReference type="Proteomes" id="UP000782843">
    <property type="component" value="Unassembled WGS sequence"/>
</dbReference>
<evidence type="ECO:0000313" key="3">
    <source>
        <dbReference type="Proteomes" id="UP000782843"/>
    </source>
</evidence>
<evidence type="ECO:0000256" key="1">
    <source>
        <dbReference type="SAM" id="Coils"/>
    </source>
</evidence>
<dbReference type="EMBL" id="JAGQLG010000016">
    <property type="protein sequence ID" value="MCA9381867.1"/>
    <property type="molecule type" value="Genomic_DNA"/>
</dbReference>
<reference evidence="2" key="1">
    <citation type="submission" date="2020-04" db="EMBL/GenBank/DDBJ databases">
        <authorList>
            <person name="Zhang T."/>
        </authorList>
    </citation>
    <scope>NUCLEOTIDE SEQUENCE</scope>
    <source>
        <strain evidence="2">HKST-UBA10</strain>
    </source>
</reference>
<keyword evidence="1" id="KW-0175">Coiled coil</keyword>
<dbReference type="AlphaFoldDB" id="A0A955RHG2"/>
<evidence type="ECO:0000313" key="2">
    <source>
        <dbReference type="EMBL" id="MCA9381867.1"/>
    </source>
</evidence>
<gene>
    <name evidence="2" type="ORF">KC660_00470</name>
</gene>